<accession>D4J8N4</accession>
<gene>
    <name evidence="1" type="ORF">CC1_19770</name>
</gene>
<evidence type="ECO:0000313" key="2">
    <source>
        <dbReference type="Proteomes" id="UP000008798"/>
    </source>
</evidence>
<dbReference type="PATRIC" id="fig|717962.3.peg.1816"/>
<dbReference type="STRING" id="717962.CC1_19770"/>
<evidence type="ECO:0000313" key="1">
    <source>
        <dbReference type="EMBL" id="CBK80705.1"/>
    </source>
</evidence>
<dbReference type="AlphaFoldDB" id="D4J8N4"/>
<reference evidence="1 2" key="1">
    <citation type="submission" date="2010-03" db="EMBL/GenBank/DDBJ databases">
        <title>The genome sequence of Coprococcus catus GD/7.</title>
        <authorList>
            <consortium name="metaHIT consortium -- http://www.metahit.eu/"/>
            <person name="Pajon A."/>
            <person name="Turner K."/>
            <person name="Parkhill J."/>
            <person name="Duncan S."/>
            <person name="Flint H."/>
        </authorList>
    </citation>
    <scope>NUCLEOTIDE SEQUENCE [LARGE SCALE GENOMIC DNA]</scope>
    <source>
        <strain evidence="1 2">GD/7</strain>
    </source>
</reference>
<dbReference type="Proteomes" id="UP000008798">
    <property type="component" value="Chromosome"/>
</dbReference>
<proteinExistence type="predicted"/>
<dbReference type="HOGENOM" id="CLU_2507001_0_0_9"/>
<name>D4J8N4_9FIRM</name>
<organism evidence="1 2">
    <name type="scientific">Coprococcus catus GD/7</name>
    <dbReference type="NCBI Taxonomy" id="717962"/>
    <lineage>
        <taxon>Bacteria</taxon>
        <taxon>Bacillati</taxon>
        <taxon>Bacillota</taxon>
        <taxon>Clostridia</taxon>
        <taxon>Lachnospirales</taxon>
        <taxon>Lachnospiraceae</taxon>
        <taxon>Coprococcus</taxon>
    </lineage>
</organism>
<protein>
    <recommendedName>
        <fullName evidence="3">LIM zinc-binding domain-containing protein</fullName>
    </recommendedName>
</protein>
<dbReference type="KEGG" id="cct:CC1_19770"/>
<sequence length="85" mass="9427">MCAICMKIPCDSRCPNAPEIKPVHICIDCGSSIFSGEKYFEGPDGPICKDCMDDMTTDDVLEMLGEEYSTAEKEDIYGMQAWTDS</sequence>
<dbReference type="EMBL" id="FP929038">
    <property type="protein sequence ID" value="CBK80705.1"/>
    <property type="molecule type" value="Genomic_DNA"/>
</dbReference>
<reference evidence="1 2" key="2">
    <citation type="submission" date="2010-03" db="EMBL/GenBank/DDBJ databases">
        <authorList>
            <person name="Pajon A."/>
        </authorList>
    </citation>
    <scope>NUCLEOTIDE SEQUENCE [LARGE SCALE GENOMIC DNA]</scope>
    <source>
        <strain evidence="1 2">GD/7</strain>
    </source>
</reference>
<evidence type="ECO:0008006" key="3">
    <source>
        <dbReference type="Google" id="ProtNLM"/>
    </source>
</evidence>